<dbReference type="SUPFAM" id="SSF89155">
    <property type="entry name" value="TorD-like"/>
    <property type="match status" value="1"/>
</dbReference>
<proteinExistence type="predicted"/>
<protein>
    <submittedName>
        <fullName evidence="2">Chaperone TorD involved in molybdoenzyme TorA maturation</fullName>
    </submittedName>
</protein>
<dbReference type="InterPro" id="IPR036411">
    <property type="entry name" value="TorD-like_sf"/>
</dbReference>
<dbReference type="Proteomes" id="UP000198744">
    <property type="component" value="Unassembled WGS sequence"/>
</dbReference>
<organism evidence="2 3">
    <name type="scientific">Syntrophus gentianae</name>
    <dbReference type="NCBI Taxonomy" id="43775"/>
    <lineage>
        <taxon>Bacteria</taxon>
        <taxon>Pseudomonadati</taxon>
        <taxon>Thermodesulfobacteriota</taxon>
        <taxon>Syntrophia</taxon>
        <taxon>Syntrophales</taxon>
        <taxon>Syntrophaceae</taxon>
        <taxon>Syntrophus</taxon>
    </lineage>
</organism>
<keyword evidence="1" id="KW-0143">Chaperone</keyword>
<name>A0A1H7WT37_9BACT</name>
<reference evidence="2 3" key="1">
    <citation type="submission" date="2016-10" db="EMBL/GenBank/DDBJ databases">
        <authorList>
            <person name="de Groot N.N."/>
        </authorList>
    </citation>
    <scope>NUCLEOTIDE SEQUENCE [LARGE SCALE GENOMIC DNA]</scope>
    <source>
        <strain evidence="2 3">DSM 8423</strain>
    </source>
</reference>
<dbReference type="OrthoDB" id="13061at2"/>
<evidence type="ECO:0000256" key="1">
    <source>
        <dbReference type="ARBA" id="ARBA00023186"/>
    </source>
</evidence>
<dbReference type="InterPro" id="IPR050289">
    <property type="entry name" value="TorD/DmsD_chaperones"/>
</dbReference>
<dbReference type="EMBL" id="FOBS01000007">
    <property type="protein sequence ID" value="SEM24077.1"/>
    <property type="molecule type" value="Genomic_DNA"/>
</dbReference>
<accession>A0A1H7WT37</accession>
<sequence length="219" mass="24783">MTSTYSNNRLADILARAEIFRRLATIFNYPDDELNQDLRSGIFISTLTDALKTAGLDSACAKLDPGSILEDWEELLALEKDYTRMCFASKPRQVYLFESVYREGKLLQESTFQIAGLYYEAGLQLTETFTLPPDHIAVELEFMAFLYFKEAEAIQEGSSAKESLALRLQGEVLQNHLIPFGLSVAERMEKYATTRFYRTMACILRSVLESLAEPSDAKA</sequence>
<dbReference type="Gene3D" id="1.10.3480.10">
    <property type="entry name" value="TorD-like"/>
    <property type="match status" value="1"/>
</dbReference>
<dbReference type="PANTHER" id="PTHR34227:SF1">
    <property type="entry name" value="DIMETHYL SULFOXIDE REDUCTASE CHAPERONE-RELATED"/>
    <property type="match status" value="1"/>
</dbReference>
<dbReference type="AlphaFoldDB" id="A0A1H7WT37"/>
<evidence type="ECO:0000313" key="2">
    <source>
        <dbReference type="EMBL" id="SEM24077.1"/>
    </source>
</evidence>
<dbReference type="PANTHER" id="PTHR34227">
    <property type="entry name" value="CHAPERONE PROTEIN YCDY"/>
    <property type="match status" value="1"/>
</dbReference>
<dbReference type="Pfam" id="PF02613">
    <property type="entry name" value="Nitrate_red_del"/>
    <property type="match status" value="1"/>
</dbReference>
<dbReference type="STRING" id="43775.SAMN04489760_107135"/>
<dbReference type="RefSeq" id="WP_093882989.1">
    <property type="nucleotide sequence ID" value="NZ_FOBS01000007.1"/>
</dbReference>
<dbReference type="InterPro" id="IPR020945">
    <property type="entry name" value="DMSO/NO3_reduct_chaperone"/>
</dbReference>
<keyword evidence="3" id="KW-1185">Reference proteome</keyword>
<evidence type="ECO:0000313" key="3">
    <source>
        <dbReference type="Proteomes" id="UP000198744"/>
    </source>
</evidence>
<gene>
    <name evidence="2" type="ORF">SAMN04489760_107135</name>
</gene>